<accession>A0AA38I0W0</accession>
<evidence type="ECO:0000313" key="1">
    <source>
        <dbReference type="EMBL" id="KAJ3646346.1"/>
    </source>
</evidence>
<gene>
    <name evidence="1" type="ORF">Zmor_023937</name>
</gene>
<organism evidence="1 2">
    <name type="scientific">Zophobas morio</name>
    <dbReference type="NCBI Taxonomy" id="2755281"/>
    <lineage>
        <taxon>Eukaryota</taxon>
        <taxon>Metazoa</taxon>
        <taxon>Ecdysozoa</taxon>
        <taxon>Arthropoda</taxon>
        <taxon>Hexapoda</taxon>
        <taxon>Insecta</taxon>
        <taxon>Pterygota</taxon>
        <taxon>Neoptera</taxon>
        <taxon>Endopterygota</taxon>
        <taxon>Coleoptera</taxon>
        <taxon>Polyphaga</taxon>
        <taxon>Cucujiformia</taxon>
        <taxon>Tenebrionidae</taxon>
        <taxon>Zophobas</taxon>
    </lineage>
</organism>
<name>A0AA38I0W0_9CUCU</name>
<evidence type="ECO:0000313" key="2">
    <source>
        <dbReference type="Proteomes" id="UP001168821"/>
    </source>
</evidence>
<reference evidence="1" key="1">
    <citation type="journal article" date="2023" name="G3 (Bethesda)">
        <title>Whole genome assemblies of Zophobas morio and Tenebrio molitor.</title>
        <authorList>
            <person name="Kaur S."/>
            <person name="Stinson S.A."/>
            <person name="diCenzo G.C."/>
        </authorList>
    </citation>
    <scope>NUCLEOTIDE SEQUENCE</scope>
    <source>
        <strain evidence="1">QUZm001</strain>
    </source>
</reference>
<keyword evidence="2" id="KW-1185">Reference proteome</keyword>
<sequence length="101" mass="11510">MQQFENSQDATNFIIKQTTNIELTAKHTRKLYFASGAYWFRPVNPSFRPCSSFLILGRLSKSSYGADLNLMHILFQACLFGGTKRSEGVRLYSFLESLCSI</sequence>
<comment type="caution">
    <text evidence="1">The sequence shown here is derived from an EMBL/GenBank/DDBJ whole genome shotgun (WGS) entry which is preliminary data.</text>
</comment>
<dbReference type="EMBL" id="JALNTZ010000007">
    <property type="protein sequence ID" value="KAJ3646346.1"/>
    <property type="molecule type" value="Genomic_DNA"/>
</dbReference>
<dbReference type="Proteomes" id="UP001168821">
    <property type="component" value="Unassembled WGS sequence"/>
</dbReference>
<proteinExistence type="predicted"/>
<protein>
    <submittedName>
        <fullName evidence="1">Uncharacterized protein</fullName>
    </submittedName>
</protein>
<dbReference type="AlphaFoldDB" id="A0AA38I0W0"/>